<dbReference type="OrthoDB" id="49016at2759"/>
<dbReference type="GO" id="GO:0006886">
    <property type="term" value="P:intracellular protein transport"/>
    <property type="evidence" value="ECO:0007669"/>
    <property type="project" value="InterPro"/>
</dbReference>
<keyword evidence="8" id="KW-0931">ER-Golgi transport</keyword>
<reference evidence="14 15" key="1">
    <citation type="journal article" date="2014" name="PLoS Genet.">
        <title>Analysis of the Phlebiopsis gigantea genome, transcriptome and secretome provides insight into its pioneer colonization strategies of wood.</title>
        <authorList>
            <person name="Hori C."/>
            <person name="Ishida T."/>
            <person name="Igarashi K."/>
            <person name="Samejima M."/>
            <person name="Suzuki H."/>
            <person name="Master E."/>
            <person name="Ferreira P."/>
            <person name="Ruiz-Duenas F.J."/>
            <person name="Held B."/>
            <person name="Canessa P."/>
            <person name="Larrondo L.F."/>
            <person name="Schmoll M."/>
            <person name="Druzhinina I.S."/>
            <person name="Kubicek C.P."/>
            <person name="Gaskell J.A."/>
            <person name="Kersten P."/>
            <person name="St John F."/>
            <person name="Glasner J."/>
            <person name="Sabat G."/>
            <person name="Splinter BonDurant S."/>
            <person name="Syed K."/>
            <person name="Yadav J."/>
            <person name="Mgbeahuruike A.C."/>
            <person name="Kovalchuk A."/>
            <person name="Asiegbu F.O."/>
            <person name="Lackner G."/>
            <person name="Hoffmeister D."/>
            <person name="Rencoret J."/>
            <person name="Gutierrez A."/>
            <person name="Sun H."/>
            <person name="Lindquist E."/>
            <person name="Barry K."/>
            <person name="Riley R."/>
            <person name="Grigoriev I.V."/>
            <person name="Henrissat B."/>
            <person name="Kues U."/>
            <person name="Berka R.M."/>
            <person name="Martinez A.T."/>
            <person name="Covert S.F."/>
            <person name="Blanchette R.A."/>
            <person name="Cullen D."/>
        </authorList>
    </citation>
    <scope>NUCLEOTIDE SEQUENCE [LARGE SCALE GENOMIC DNA]</scope>
    <source>
        <strain evidence="14 15">11061_1 CR5-6</strain>
    </source>
</reference>
<dbReference type="Gene3D" id="2.60.40.1670">
    <property type="entry name" value="beta-sandwich domain of Sec23/24"/>
    <property type="match status" value="1"/>
</dbReference>
<keyword evidence="6" id="KW-0963">Cytoplasm</keyword>
<dbReference type="InterPro" id="IPR001202">
    <property type="entry name" value="WW_dom"/>
</dbReference>
<dbReference type="EMBL" id="KN840441">
    <property type="protein sequence ID" value="KIP12095.1"/>
    <property type="molecule type" value="Genomic_DNA"/>
</dbReference>
<dbReference type="GO" id="GO:0008270">
    <property type="term" value="F:zinc ion binding"/>
    <property type="evidence" value="ECO:0007669"/>
    <property type="project" value="InterPro"/>
</dbReference>
<evidence type="ECO:0000256" key="8">
    <source>
        <dbReference type="ARBA" id="ARBA00022892"/>
    </source>
</evidence>
<dbReference type="SUPFAM" id="SSF82919">
    <property type="entry name" value="Zn-finger domain of Sec23/24"/>
    <property type="match status" value="1"/>
</dbReference>
<dbReference type="InterPro" id="IPR006900">
    <property type="entry name" value="Sec23/24_helical_dom"/>
</dbReference>
<evidence type="ECO:0000256" key="9">
    <source>
        <dbReference type="ARBA" id="ARBA00022927"/>
    </source>
</evidence>
<dbReference type="InterPro" id="IPR050550">
    <property type="entry name" value="SEC23_SEC24_subfamily"/>
</dbReference>
<evidence type="ECO:0000256" key="10">
    <source>
        <dbReference type="ARBA" id="ARBA00023034"/>
    </source>
</evidence>
<dbReference type="GO" id="GO:0000139">
    <property type="term" value="C:Golgi membrane"/>
    <property type="evidence" value="ECO:0007669"/>
    <property type="project" value="UniProtKB-SubCell"/>
</dbReference>
<evidence type="ECO:0000256" key="2">
    <source>
        <dbReference type="ARBA" id="ARBA00004496"/>
    </source>
</evidence>
<keyword evidence="10" id="KW-0333">Golgi apparatus</keyword>
<evidence type="ECO:0000256" key="12">
    <source>
        <dbReference type="SAM" id="MobiDB-lite"/>
    </source>
</evidence>
<dbReference type="InterPro" id="IPR006896">
    <property type="entry name" value="Sec23/24_trunk_dom"/>
</dbReference>
<keyword evidence="7" id="KW-0256">Endoplasmic reticulum</keyword>
<dbReference type="InterPro" id="IPR036020">
    <property type="entry name" value="WW_dom_sf"/>
</dbReference>
<dbReference type="InterPro" id="IPR036174">
    <property type="entry name" value="Znf_Sec23_Sec24_sf"/>
</dbReference>
<evidence type="ECO:0000313" key="15">
    <source>
        <dbReference type="Proteomes" id="UP000053257"/>
    </source>
</evidence>
<dbReference type="InterPro" id="IPR041742">
    <property type="entry name" value="Sec24-like_trunk_dom"/>
</dbReference>
<keyword evidence="11" id="KW-0472">Membrane</keyword>
<protein>
    <recommendedName>
        <fullName evidence="13">WW domain-containing protein</fullName>
    </recommendedName>
</protein>
<dbReference type="HOGENOM" id="CLU_004589_2_1_1"/>
<evidence type="ECO:0000256" key="7">
    <source>
        <dbReference type="ARBA" id="ARBA00022824"/>
    </source>
</evidence>
<dbReference type="Pfam" id="PF08033">
    <property type="entry name" value="Sec23_BS"/>
    <property type="match status" value="1"/>
</dbReference>
<dbReference type="AlphaFoldDB" id="A0A0C3SFH5"/>
<dbReference type="SUPFAM" id="SSF81995">
    <property type="entry name" value="beta-sandwich domain of Sec23/24"/>
    <property type="match status" value="1"/>
</dbReference>
<dbReference type="InterPro" id="IPR012990">
    <property type="entry name" value="Beta-sandwich_Sec23_24"/>
</dbReference>
<evidence type="ECO:0000259" key="13">
    <source>
        <dbReference type="PROSITE" id="PS50020"/>
    </source>
</evidence>
<evidence type="ECO:0000313" key="14">
    <source>
        <dbReference type="EMBL" id="KIP12095.1"/>
    </source>
</evidence>
<sequence>MTSPAQQLPPGWTAEWEPNHQRYLFIETATGQTSWEPPAASPDGAALDVGASNAAHHKRRQYAAGQTQAYYGAADTLGGGGGYGVAPGAPAQQGQLFTPGLAAENQFQQQQQQQMQAPGQPPYYSGAPAEPEYINGHQAPVYSQANTLVDQFSQMNMAGQKGLRLYTTNLLTSPPDPRELHRPPPEIVLPPNSCVSPSPLANADYTYQRCTLNAIPTTNSLLKKSNIPLGLVLTPYRSVKEGDEPVPLVTDTVIARCRRCRTYINPYVQFIDGGNRWRCCMCSLSNEVPQLFDWDQVRNQPGDRWARAELNHGVVEYVAPTEYMVRPPQPAVYVFLIDVSHSAIQSGMVATATRTILENLDRIPDENGRTKVAIIAFDVSLYFFSIPAGTTDSTMLVVSDVDDVFLPKPTDLLVNLSEARASLESLLGRLGDMFQDNHVIGSALGPALQAGFQLMSAMGGKIVVLSSSLPSIGVGALKNREDPKILGTSKESGLLQSATPFYKTFAIECSRAQVSVDMFLFSAAYQDVATLAYLPHYTAGQTYFYPAFNARTEDAIKFAHEFGAVLAQPIMLEAVMRVRASKSASLSYLRMSSFHGNFFVRSTDLLAMPAVPQDLSYAIEVQIEDTITAPFVVFQTAILHTSCYGERRIRVVTTAFPTTSNLSEVFASADQVAIATLLANKAVERCITHKLEDSRDALFNKMVEILQAYKASMTAAGAGASAQLAISENLKMLPVLVLGLLKNVGIRQSAQIPPDLRAYAQALLTSLPSQLLMPYVYPTFYSLHNMPPECGTVGEQGVIMPPPLPLTSERLERHGLYLIEDGQTIFLWVGRDSVSQLIIDVFNLPNYEVLRGGKTTLPVLDNPFNQRINAIVQKTREMRRGPYWPHLYIVKEDGEPALRLWALSCLIQDRSDVLPSYQQFVSQLKDKVSVARHTVYYGWLTWSHRLMAVTTKPRVSDAISYFMRSHTVSWTGMI</sequence>
<dbReference type="SMART" id="SM00456">
    <property type="entry name" value="WW"/>
    <property type="match status" value="1"/>
</dbReference>
<evidence type="ECO:0000256" key="1">
    <source>
        <dbReference type="ARBA" id="ARBA00004394"/>
    </source>
</evidence>
<dbReference type="SUPFAM" id="SSF82754">
    <property type="entry name" value="C-terminal, gelsolin-like domain of Sec23/24"/>
    <property type="match status" value="1"/>
</dbReference>
<dbReference type="Proteomes" id="UP000053257">
    <property type="component" value="Unassembled WGS sequence"/>
</dbReference>
<dbReference type="Gene3D" id="1.20.120.730">
    <property type="entry name" value="Sec23/Sec24 helical domain"/>
    <property type="match status" value="1"/>
</dbReference>
<dbReference type="GO" id="GO:0005789">
    <property type="term" value="C:endoplasmic reticulum membrane"/>
    <property type="evidence" value="ECO:0007669"/>
    <property type="project" value="UniProtKB-SubCell"/>
</dbReference>
<dbReference type="SUPFAM" id="SSF81811">
    <property type="entry name" value="Helical domain of Sec23/24"/>
    <property type="match status" value="1"/>
</dbReference>
<dbReference type="GO" id="GO:0090110">
    <property type="term" value="P:COPII-coated vesicle cargo loading"/>
    <property type="evidence" value="ECO:0007669"/>
    <property type="project" value="TreeGrafter"/>
</dbReference>
<dbReference type="CDD" id="cd00201">
    <property type="entry name" value="WW"/>
    <property type="match status" value="1"/>
</dbReference>
<evidence type="ECO:0000256" key="6">
    <source>
        <dbReference type="ARBA" id="ARBA00022490"/>
    </source>
</evidence>
<dbReference type="STRING" id="745531.A0A0C3SFH5"/>
<proteinExistence type="inferred from homology"/>
<dbReference type="GO" id="GO:0000149">
    <property type="term" value="F:SNARE binding"/>
    <property type="evidence" value="ECO:0007669"/>
    <property type="project" value="TreeGrafter"/>
</dbReference>
<dbReference type="InterPro" id="IPR029006">
    <property type="entry name" value="ADF-H/Gelsolin-like_dom_sf"/>
</dbReference>
<dbReference type="Gene3D" id="3.40.50.410">
    <property type="entry name" value="von Willebrand factor, type A domain"/>
    <property type="match status" value="1"/>
</dbReference>
<evidence type="ECO:0000256" key="4">
    <source>
        <dbReference type="ARBA" id="ARBA00008334"/>
    </source>
</evidence>
<name>A0A0C3SFH5_PHLG1</name>
<comment type="similarity">
    <text evidence="4">Belongs to the SEC23/SEC24 family. SEC24 subfamily.</text>
</comment>
<dbReference type="Pfam" id="PF04815">
    <property type="entry name" value="Sec23_helical"/>
    <property type="match status" value="1"/>
</dbReference>
<evidence type="ECO:0000256" key="5">
    <source>
        <dbReference type="ARBA" id="ARBA00022448"/>
    </source>
</evidence>
<dbReference type="InterPro" id="IPR007123">
    <property type="entry name" value="Gelsolin-like_dom"/>
</dbReference>
<dbReference type="PANTHER" id="PTHR13803:SF39">
    <property type="entry name" value="SECRETORY 24AB, ISOFORM A"/>
    <property type="match status" value="1"/>
</dbReference>
<dbReference type="InterPro" id="IPR036465">
    <property type="entry name" value="vWFA_dom_sf"/>
</dbReference>
<dbReference type="SUPFAM" id="SSF51045">
    <property type="entry name" value="WW domain"/>
    <property type="match status" value="1"/>
</dbReference>
<gene>
    <name evidence="14" type="ORF">PHLGIDRAFT_62476</name>
</gene>
<keyword evidence="5" id="KW-0813">Transport</keyword>
<dbReference type="Gene3D" id="3.40.20.10">
    <property type="entry name" value="Severin"/>
    <property type="match status" value="1"/>
</dbReference>
<dbReference type="Pfam" id="PF04811">
    <property type="entry name" value="Sec23_trunk"/>
    <property type="match status" value="1"/>
</dbReference>
<feature type="compositionally biased region" description="Low complexity" evidence="12">
    <location>
        <begin position="106"/>
        <end position="118"/>
    </location>
</feature>
<dbReference type="PROSITE" id="PS50020">
    <property type="entry name" value="WW_DOMAIN_2"/>
    <property type="match status" value="1"/>
</dbReference>
<dbReference type="Gene3D" id="2.20.70.10">
    <property type="match status" value="1"/>
</dbReference>
<keyword evidence="15" id="KW-1185">Reference proteome</keyword>
<dbReference type="InterPro" id="IPR036180">
    <property type="entry name" value="Gelsolin-like_dom_sf"/>
</dbReference>
<dbReference type="PANTHER" id="PTHR13803">
    <property type="entry name" value="SEC24-RELATED PROTEIN"/>
    <property type="match status" value="1"/>
</dbReference>
<accession>A0A0C3SFH5</accession>
<feature type="region of interest" description="Disordered" evidence="12">
    <location>
        <begin position="105"/>
        <end position="125"/>
    </location>
</feature>
<dbReference type="CDD" id="cd01479">
    <property type="entry name" value="Sec24-like"/>
    <property type="match status" value="1"/>
</dbReference>
<dbReference type="Pfam" id="PF04810">
    <property type="entry name" value="zf-Sec23_Sec24"/>
    <property type="match status" value="1"/>
</dbReference>
<feature type="domain" description="WW" evidence="13">
    <location>
        <begin position="6"/>
        <end position="40"/>
    </location>
</feature>
<dbReference type="GO" id="GO:0070971">
    <property type="term" value="C:endoplasmic reticulum exit site"/>
    <property type="evidence" value="ECO:0007669"/>
    <property type="project" value="TreeGrafter"/>
</dbReference>
<comment type="subcellular location">
    <subcellularLocation>
        <location evidence="2">Cytoplasm</location>
    </subcellularLocation>
    <subcellularLocation>
        <location evidence="3">Endoplasmic reticulum membrane</location>
    </subcellularLocation>
    <subcellularLocation>
        <location evidence="1">Golgi apparatus membrane</location>
    </subcellularLocation>
</comment>
<dbReference type="Gene3D" id="2.30.30.380">
    <property type="entry name" value="Zn-finger domain of Sec23/24"/>
    <property type="match status" value="1"/>
</dbReference>
<keyword evidence="9" id="KW-0653">Protein transport</keyword>
<dbReference type="GO" id="GO:0030127">
    <property type="term" value="C:COPII vesicle coat"/>
    <property type="evidence" value="ECO:0007669"/>
    <property type="project" value="InterPro"/>
</dbReference>
<dbReference type="InterPro" id="IPR036175">
    <property type="entry name" value="Sec23/24_helical_dom_sf"/>
</dbReference>
<dbReference type="InterPro" id="IPR006895">
    <property type="entry name" value="Znf_Sec23_Sec24"/>
</dbReference>
<evidence type="ECO:0000256" key="11">
    <source>
        <dbReference type="ARBA" id="ARBA00023136"/>
    </source>
</evidence>
<dbReference type="Pfam" id="PF00626">
    <property type="entry name" value="Gelsolin"/>
    <property type="match status" value="1"/>
</dbReference>
<organism evidence="14 15">
    <name type="scientific">Phlebiopsis gigantea (strain 11061_1 CR5-6)</name>
    <name type="common">White-rot fungus</name>
    <name type="synonym">Peniophora gigantea</name>
    <dbReference type="NCBI Taxonomy" id="745531"/>
    <lineage>
        <taxon>Eukaryota</taxon>
        <taxon>Fungi</taxon>
        <taxon>Dikarya</taxon>
        <taxon>Basidiomycota</taxon>
        <taxon>Agaricomycotina</taxon>
        <taxon>Agaricomycetes</taxon>
        <taxon>Polyporales</taxon>
        <taxon>Phanerochaetaceae</taxon>
        <taxon>Phlebiopsis</taxon>
    </lineage>
</organism>
<dbReference type="SUPFAM" id="SSF53300">
    <property type="entry name" value="vWA-like"/>
    <property type="match status" value="1"/>
</dbReference>
<evidence type="ECO:0000256" key="3">
    <source>
        <dbReference type="ARBA" id="ARBA00004586"/>
    </source>
</evidence>